<keyword evidence="6" id="KW-1185">Reference proteome</keyword>
<feature type="compositionally biased region" description="Basic and acidic residues" evidence="3">
    <location>
        <begin position="768"/>
        <end position="789"/>
    </location>
</feature>
<dbReference type="InterPro" id="IPR010935">
    <property type="entry name" value="SMC_hinge"/>
</dbReference>
<evidence type="ECO:0000256" key="3">
    <source>
        <dbReference type="SAM" id="MobiDB-lite"/>
    </source>
</evidence>
<feature type="coiled-coil region" evidence="2">
    <location>
        <begin position="58"/>
        <end position="166"/>
    </location>
</feature>
<dbReference type="InterPro" id="IPR036277">
    <property type="entry name" value="SMC_hinge_sf"/>
</dbReference>
<name>A0A8E0S6X4_9TREM</name>
<dbReference type="PANTHER" id="PTHR43977">
    <property type="entry name" value="STRUCTURAL MAINTENANCE OF CHROMOSOMES PROTEIN 3"/>
    <property type="match status" value="1"/>
</dbReference>
<keyword evidence="1 2" id="KW-0175">Coiled coil</keyword>
<feature type="compositionally biased region" description="Low complexity" evidence="3">
    <location>
        <begin position="791"/>
        <end position="804"/>
    </location>
</feature>
<dbReference type="Gene3D" id="1.20.1060.20">
    <property type="match status" value="1"/>
</dbReference>
<dbReference type="GO" id="GO:0016887">
    <property type="term" value="F:ATP hydrolysis activity"/>
    <property type="evidence" value="ECO:0007669"/>
    <property type="project" value="InterPro"/>
</dbReference>
<feature type="coiled-coil region" evidence="2">
    <location>
        <begin position="278"/>
        <end position="375"/>
    </location>
</feature>
<dbReference type="SMART" id="SM00968">
    <property type="entry name" value="SMC_hinge"/>
    <property type="match status" value="1"/>
</dbReference>
<dbReference type="Proteomes" id="UP000728185">
    <property type="component" value="Unassembled WGS sequence"/>
</dbReference>
<organism evidence="5 6">
    <name type="scientific">Fasciolopsis buskii</name>
    <dbReference type="NCBI Taxonomy" id="27845"/>
    <lineage>
        <taxon>Eukaryota</taxon>
        <taxon>Metazoa</taxon>
        <taxon>Spiralia</taxon>
        <taxon>Lophotrochozoa</taxon>
        <taxon>Platyhelminthes</taxon>
        <taxon>Trematoda</taxon>
        <taxon>Digenea</taxon>
        <taxon>Plagiorchiida</taxon>
        <taxon>Echinostomata</taxon>
        <taxon>Echinostomatoidea</taxon>
        <taxon>Fasciolidae</taxon>
        <taxon>Fasciolopsis</taxon>
    </lineage>
</organism>
<evidence type="ECO:0000256" key="2">
    <source>
        <dbReference type="SAM" id="Coils"/>
    </source>
</evidence>
<feature type="domain" description="SMC hinge" evidence="4">
    <location>
        <begin position="403"/>
        <end position="516"/>
    </location>
</feature>
<dbReference type="OrthoDB" id="431497at2759"/>
<protein>
    <submittedName>
        <fullName evidence="5">Structural maintenance of chromosomes protein 3</fullName>
    </submittedName>
</protein>
<evidence type="ECO:0000313" key="5">
    <source>
        <dbReference type="EMBL" id="KAA0198576.1"/>
    </source>
</evidence>
<accession>A0A8E0S6X4</accession>
<dbReference type="SUPFAM" id="SSF75553">
    <property type="entry name" value="Smc hinge domain"/>
    <property type="match status" value="1"/>
</dbReference>
<gene>
    <name evidence="5" type="ORF">FBUS_05521</name>
</gene>
<dbReference type="Gene3D" id="3.40.50.300">
    <property type="entry name" value="P-loop containing nucleotide triphosphate hydrolases"/>
    <property type="match status" value="3"/>
</dbReference>
<feature type="region of interest" description="Disordered" evidence="3">
    <location>
        <begin position="768"/>
        <end position="806"/>
    </location>
</feature>
<dbReference type="Pfam" id="PF06470">
    <property type="entry name" value="SMC_hinge"/>
    <property type="match status" value="1"/>
</dbReference>
<evidence type="ECO:0000313" key="6">
    <source>
        <dbReference type="Proteomes" id="UP000728185"/>
    </source>
</evidence>
<evidence type="ECO:0000256" key="1">
    <source>
        <dbReference type="ARBA" id="ARBA00023054"/>
    </source>
</evidence>
<proteinExistence type="predicted"/>
<dbReference type="SUPFAM" id="SSF52540">
    <property type="entry name" value="P-loop containing nucleoside triphosphate hydrolases"/>
    <property type="match status" value="1"/>
</dbReference>
<dbReference type="GO" id="GO:0005694">
    <property type="term" value="C:chromosome"/>
    <property type="evidence" value="ECO:0007669"/>
    <property type="project" value="InterPro"/>
</dbReference>
<dbReference type="Gene3D" id="3.30.70.1620">
    <property type="match status" value="1"/>
</dbReference>
<reference evidence="5" key="1">
    <citation type="submission" date="2019-05" db="EMBL/GenBank/DDBJ databases">
        <title>Annotation for the trematode Fasciolopsis buski.</title>
        <authorList>
            <person name="Choi Y.-J."/>
        </authorList>
    </citation>
    <scope>NUCLEOTIDE SEQUENCE</scope>
    <source>
        <strain evidence="5">HT</strain>
        <tissue evidence="5">Whole worm</tissue>
    </source>
</reference>
<feature type="coiled-coil region" evidence="2">
    <location>
        <begin position="834"/>
        <end position="861"/>
    </location>
</feature>
<dbReference type="GO" id="GO:0005524">
    <property type="term" value="F:ATP binding"/>
    <property type="evidence" value="ECO:0007669"/>
    <property type="project" value="InterPro"/>
</dbReference>
<evidence type="ECO:0000259" key="4">
    <source>
        <dbReference type="SMART" id="SM00968"/>
    </source>
</evidence>
<dbReference type="EMBL" id="LUCM01001623">
    <property type="protein sequence ID" value="KAA0198576.1"/>
    <property type="molecule type" value="Genomic_DNA"/>
</dbReference>
<feature type="coiled-coil region" evidence="2">
    <location>
        <begin position="546"/>
        <end position="575"/>
    </location>
</feature>
<dbReference type="InterPro" id="IPR027417">
    <property type="entry name" value="P-loop_NTPase"/>
</dbReference>
<sequence length="1032" mass="121768">MNMLESAGFSRSNPYYIVKQGKITQLATAPDHQRLKLLREVAGTRVYDERKEESKQIFKESEAKREQISELLNSIEDRLRTLENETKELKEYQHWDRERRALEYTIYDRELKETRKKLEEIQARREQSSESTAEIRRAAKDCADQIERLERELRDSRLKEAQMQDEVEQVQASVSDVLQRREQLQLSIADYSATLRGGKSARERAAEELSRVREQISQVERRLAELRPEYKKAKQYEDELANTLSDAEHRRKELFAKQGRVNQFQSRSQRDEWIKDQMKSLGKAIKDKENTINKLIEEIKRDDERREKLQTDLDVAEENMSCVSEEQRRLRREKDEIQTDRQTVYREETRIAHELNNLRDELARTEHSLRSITGKAILNGLDSVRKVIEIFRDRYGPECDVVQGYHGTLIELIDCPETFYTSVEVTAGSRLFYHVFDTDKQVTRVIVEINKHNLPGENNFFPINRLYAQESTYPETSDAIPMISRLHFDEKFRAVMVHIFGKTLICRSIEIATQLARTKNFDCITLDGDQVSRKGTLTGGYYDNRLSRLELQKRKQKTEMEIQETENVRENNAKRKEQVDAQINRIIDDIQRKDTVRSKHEMKFDTLKKDIHMWKEELRAKQETKPQKEWKLSSLRHDLDQMKYTMESYKVELGTDLLSQLSVQEQREVDRLNDKIQELTREAKEAYKKRIALETEKSEKETQLEHNLFRKREQLETEVAEASEQDLQDRLAEAEEELREVERRIEAAQRTVDEVEARLAALLHEQRQLESEAERKKQEEKEYAERIQDDQQSLEQMQSKQSQLLKKKEENMKKIRDLGSLPANAFDKFQDKSVKQLFKLLDKANRELKRYSHVNKKALDQFVSHSEEKEKLLKRKEELDRGCQAIKDLMNALDHQKYEAIQLTFKQVSKNFQDIFKRLVPEGRAELVMKKGVRKSLVALTLIFAIQKCDPAPFYLFDEIDAALDAQYRKAVADMIRDLKSEAQFITTTFRPELLESAEKFYGVKFRNKVSHIECVTKAEALDFVEDDQTHG</sequence>
<dbReference type="InterPro" id="IPR024704">
    <property type="entry name" value="SMC"/>
</dbReference>
<dbReference type="GO" id="GO:0051276">
    <property type="term" value="P:chromosome organization"/>
    <property type="evidence" value="ECO:0007669"/>
    <property type="project" value="InterPro"/>
</dbReference>
<comment type="caution">
    <text evidence="5">The sequence shown here is derived from an EMBL/GenBank/DDBJ whole genome shotgun (WGS) entry which is preliminary data.</text>
</comment>
<feature type="coiled-coil region" evidence="2">
    <location>
        <begin position="202"/>
        <end position="253"/>
    </location>
</feature>
<dbReference type="PIRSF" id="PIRSF005719">
    <property type="entry name" value="SMC"/>
    <property type="match status" value="1"/>
</dbReference>
<dbReference type="AlphaFoldDB" id="A0A8E0S6X4"/>